<keyword evidence="5" id="KW-1185">Reference proteome</keyword>
<evidence type="ECO:0000259" key="3">
    <source>
        <dbReference type="PROSITE" id="PS51791"/>
    </source>
</evidence>
<dbReference type="GeneID" id="83210184"/>
<name>A0AAD7VBN2_9FUNG</name>
<feature type="region of interest" description="Disordered" evidence="1">
    <location>
        <begin position="204"/>
        <end position="226"/>
    </location>
</feature>
<comment type="caution">
    <text evidence="4">The sequence shown here is derived from an EMBL/GenBank/DDBJ whole genome shotgun (WGS) entry which is preliminary data.</text>
</comment>
<dbReference type="GO" id="GO:0046856">
    <property type="term" value="P:phosphatidylinositol dephosphorylation"/>
    <property type="evidence" value="ECO:0007669"/>
    <property type="project" value="TreeGrafter"/>
</dbReference>
<sequence length="925" mass="106328">MKVPESKDVVDDKPQYMIQLHVLDNGFVLVNNDNQALLIHFNGSLTRLESTWEPPKEAHSYEVYGVVGLLDGVREKYLVVITRARILGRLFGYPVYVIEQVACLDLNARLAKERLDQKIQPVRRDSDSESDEDEDEDDNGTTPSATILPKTSVSSPTTSTASSPATAVSPTITALEEIADHAGGGETQRPGSTRPFMNRFRWSLTGSSNNMKKKDQEEKPTSPIRASSSQDLFTALAVNEDLALEKRIIKQVTELLSRSMFIYAPGYDITNSFQRTFEMQQQQHQHNEDKDPIWKKVDKRFWWNEHLCHRFKSLSLDEWIMPIMQGTIQIEECEIEGYQFDFVLISRRSRERAGMRYQRRGINEQGEVANFVETEQAVIFYRDNIPHIASFVQTRGSIPLFWSQSPYSLHPVPVLERSEEENNLAFERHFTEQEKLYGRQVAVNLTELSGREAIVGSEYRRHVEHLADPNIKYVEFDFHRETKGMRFENISKLSTSLRNDLAKIAHFWQAGEKVVYCKQNGVFRTNCMDCLDRTNVVQSAFARVVLNQQLMRFGISEFPDEGIHYYESFERIFNHVWANNGDMISRMYAGTSALKGDFTRTGKRNITGMMNDASNSLARMYLNTVKDFWRQATIDYILGYHKIEIFRHVPQSTLMSAEPGMERRWAKIRMDAIEISSAIVIADDEIRLGGWTLLSPNEPQKRRAKKFEEKVVLLTTKALYVCSYNYKLEKVVQFRRIELHMLLGIQTGEYILSSTTPQSRDIEQNYGFLLYYDADHELTRMNTGSIRNQNLGDLNIGNSRRNSSSSNHQEKTSSNAGSAQEEEEGEEDHENDSSSGSDSDKEEDDGRMFLAFKAVRYNVLGELSDDQQSCRKQVQEIAYQISKACGQENDPQFLYDKPIISIRQAENTDGIFKKMGLKIKHAMWM</sequence>
<evidence type="ECO:0000256" key="1">
    <source>
        <dbReference type="SAM" id="MobiDB-lite"/>
    </source>
</evidence>
<dbReference type="GO" id="GO:0005783">
    <property type="term" value="C:endoplasmic reticulum"/>
    <property type="evidence" value="ECO:0007669"/>
    <property type="project" value="TreeGrafter"/>
</dbReference>
<feature type="compositionally biased region" description="Low complexity" evidence="1">
    <location>
        <begin position="151"/>
        <end position="169"/>
    </location>
</feature>
<feature type="domain" description="SAC" evidence="2">
    <location>
        <begin position="252"/>
        <end position="590"/>
    </location>
</feature>
<evidence type="ECO:0000313" key="5">
    <source>
        <dbReference type="Proteomes" id="UP001234581"/>
    </source>
</evidence>
<dbReference type="InterPro" id="IPR034753">
    <property type="entry name" value="hSac2"/>
</dbReference>
<proteinExistence type="predicted"/>
<dbReference type="InterPro" id="IPR002013">
    <property type="entry name" value="SAC_dom"/>
</dbReference>
<dbReference type="Pfam" id="PF02383">
    <property type="entry name" value="Syja_N"/>
    <property type="match status" value="1"/>
</dbReference>
<dbReference type="PANTHER" id="PTHR45662">
    <property type="entry name" value="PHOSPHATIDYLINOSITIDE PHOSPHATASE SAC1"/>
    <property type="match status" value="1"/>
</dbReference>
<dbReference type="AlphaFoldDB" id="A0AAD7VBN2"/>
<feature type="compositionally biased region" description="Acidic residues" evidence="1">
    <location>
        <begin position="128"/>
        <end position="139"/>
    </location>
</feature>
<feature type="compositionally biased region" description="Low complexity" evidence="1">
    <location>
        <begin position="798"/>
        <end position="819"/>
    </location>
</feature>
<dbReference type="Proteomes" id="UP001234581">
    <property type="component" value="Unassembled WGS sequence"/>
</dbReference>
<organism evidence="4 5">
    <name type="scientific">Lichtheimia ornata</name>
    <dbReference type="NCBI Taxonomy" id="688661"/>
    <lineage>
        <taxon>Eukaryota</taxon>
        <taxon>Fungi</taxon>
        <taxon>Fungi incertae sedis</taxon>
        <taxon>Mucoromycota</taxon>
        <taxon>Mucoromycotina</taxon>
        <taxon>Mucoromycetes</taxon>
        <taxon>Mucorales</taxon>
        <taxon>Lichtheimiaceae</taxon>
        <taxon>Lichtheimia</taxon>
    </lineage>
</organism>
<evidence type="ECO:0000313" key="4">
    <source>
        <dbReference type="EMBL" id="KAJ8661502.1"/>
    </source>
</evidence>
<dbReference type="RefSeq" id="XP_058346415.1">
    <property type="nucleotide sequence ID" value="XM_058482848.1"/>
</dbReference>
<dbReference type="Pfam" id="PF12456">
    <property type="entry name" value="hSac2"/>
    <property type="match status" value="1"/>
</dbReference>
<gene>
    <name evidence="4" type="ORF">O0I10_002768</name>
</gene>
<reference evidence="4 5" key="1">
    <citation type="submission" date="2023-03" db="EMBL/GenBank/DDBJ databases">
        <title>Genome sequence of Lichtheimia ornata CBS 291.66.</title>
        <authorList>
            <person name="Mohabir J.T."/>
            <person name="Shea T.P."/>
            <person name="Kurbessoian T."/>
            <person name="Berby B."/>
            <person name="Fontaine J."/>
            <person name="Livny J."/>
            <person name="Gnirke A."/>
            <person name="Stajich J.E."/>
            <person name="Cuomo C.A."/>
        </authorList>
    </citation>
    <scope>NUCLEOTIDE SEQUENCE [LARGE SCALE GENOMIC DNA]</scope>
    <source>
        <strain evidence="4">CBS 291.66</strain>
    </source>
</reference>
<dbReference type="PROSITE" id="PS51791">
    <property type="entry name" value="HSAC2"/>
    <property type="match status" value="1"/>
</dbReference>
<accession>A0AAD7VBN2</accession>
<feature type="region of interest" description="Disordered" evidence="1">
    <location>
        <begin position="787"/>
        <end position="843"/>
    </location>
</feature>
<dbReference type="PROSITE" id="PS50275">
    <property type="entry name" value="SAC"/>
    <property type="match status" value="1"/>
</dbReference>
<dbReference type="InterPro" id="IPR022158">
    <property type="entry name" value="Inositol_phosphatase"/>
</dbReference>
<feature type="region of interest" description="Disordered" evidence="1">
    <location>
        <begin position="119"/>
        <end position="169"/>
    </location>
</feature>
<feature type="compositionally biased region" description="Acidic residues" evidence="1">
    <location>
        <begin position="820"/>
        <end position="830"/>
    </location>
</feature>
<dbReference type="EMBL" id="JARTCD010000008">
    <property type="protein sequence ID" value="KAJ8661502.1"/>
    <property type="molecule type" value="Genomic_DNA"/>
</dbReference>
<evidence type="ECO:0000259" key="2">
    <source>
        <dbReference type="PROSITE" id="PS50275"/>
    </source>
</evidence>
<dbReference type="GO" id="GO:0043812">
    <property type="term" value="F:phosphatidylinositol-4-phosphate phosphatase activity"/>
    <property type="evidence" value="ECO:0007669"/>
    <property type="project" value="TreeGrafter"/>
</dbReference>
<dbReference type="PANTHER" id="PTHR45662:SF7">
    <property type="entry name" value="SACI DOMAIN PROTEIN (AFU_ORTHOLOGUE AFUA_1G15890)"/>
    <property type="match status" value="1"/>
</dbReference>
<protein>
    <submittedName>
        <fullName evidence="4">Uncharacterized protein</fullName>
    </submittedName>
</protein>
<feature type="domain" description="HSac2" evidence="3">
    <location>
        <begin position="663"/>
        <end position="848"/>
    </location>
</feature>